<gene>
    <name evidence="2" type="ORF">GBC97_10375</name>
    <name evidence="1" type="ORF">GBK08_10475</name>
</gene>
<name>A0A6A2SHJ0_BIFLN</name>
<evidence type="ECO:0000313" key="2">
    <source>
        <dbReference type="EMBL" id="KAB7132520.1"/>
    </source>
</evidence>
<comment type="caution">
    <text evidence="1">The sequence shown here is derived from an EMBL/GenBank/DDBJ whole genome shotgun (WGS) entry which is preliminary data.</text>
</comment>
<evidence type="ECO:0000313" key="3">
    <source>
        <dbReference type="Proteomes" id="UP000461165"/>
    </source>
</evidence>
<dbReference type="EMBL" id="WEAY01000026">
    <property type="protein sequence ID" value="KAB6836448.1"/>
    <property type="molecule type" value="Genomic_DNA"/>
</dbReference>
<reference evidence="3 4" key="1">
    <citation type="journal article" date="2019" name="Nat. Med.">
        <title>A library of human gut bacterial isolates paired with longitudinal multiomics data enables mechanistic microbiome research.</title>
        <authorList>
            <person name="Poyet M."/>
            <person name="Groussin M."/>
            <person name="Gibbons S.M."/>
            <person name="Avila-Pacheco J."/>
            <person name="Jiang X."/>
            <person name="Kearney S.M."/>
            <person name="Perrotta A.R."/>
            <person name="Berdy B."/>
            <person name="Zhao S."/>
            <person name="Lieberman T.D."/>
            <person name="Swanson P.K."/>
            <person name="Smith M."/>
            <person name="Roesemann S."/>
            <person name="Alexander J.E."/>
            <person name="Rich S.A."/>
            <person name="Livny J."/>
            <person name="Vlamakis H."/>
            <person name="Clish C."/>
            <person name="Bullock K."/>
            <person name="Deik A."/>
            <person name="Scott J."/>
            <person name="Pierce K.A."/>
            <person name="Xavier R.J."/>
            <person name="Alm E.J."/>
        </authorList>
    </citation>
    <scope>NUCLEOTIDE SEQUENCE [LARGE SCALE GENOMIC DNA]</scope>
    <source>
        <strain evidence="2 3">BIOML-A166</strain>
        <strain evidence="1 4">BIOML-A320</strain>
    </source>
</reference>
<dbReference type="Proteomes" id="UP000478746">
    <property type="component" value="Unassembled WGS sequence"/>
</dbReference>
<dbReference type="AlphaFoldDB" id="A0A6A2SHJ0"/>
<evidence type="ECO:0000313" key="1">
    <source>
        <dbReference type="EMBL" id="KAB6836448.1"/>
    </source>
</evidence>
<evidence type="ECO:0000313" key="4">
    <source>
        <dbReference type="Proteomes" id="UP000478746"/>
    </source>
</evidence>
<accession>A0A6A2SHJ0</accession>
<sequence length="135" mass="15051">MADEMEEKPFATYTELAKRWKQMPDDPDYVDQRLADASQFIREQCPDWRNISRATLERIACELAKDAISSDIQTEGAGFDTTGASNLSLTAGDFTQSMTFSNPRGEFYLSKGQKKALGLTGQRFYSVDLSNGEAS</sequence>
<protein>
    <recommendedName>
        <fullName evidence="5">Phage protein Gp19/Gp15/Gp42</fullName>
    </recommendedName>
</protein>
<organism evidence="1 4">
    <name type="scientific">Bifidobacterium longum</name>
    <dbReference type="NCBI Taxonomy" id="216816"/>
    <lineage>
        <taxon>Bacteria</taxon>
        <taxon>Bacillati</taxon>
        <taxon>Actinomycetota</taxon>
        <taxon>Actinomycetes</taxon>
        <taxon>Bifidobacteriales</taxon>
        <taxon>Bifidobacteriaceae</taxon>
        <taxon>Bifidobacterium</taxon>
    </lineage>
</organism>
<dbReference type="EMBL" id="WDVF01000026">
    <property type="protein sequence ID" value="KAB7132520.1"/>
    <property type="molecule type" value="Genomic_DNA"/>
</dbReference>
<proteinExistence type="predicted"/>
<evidence type="ECO:0008006" key="5">
    <source>
        <dbReference type="Google" id="ProtNLM"/>
    </source>
</evidence>
<dbReference type="Proteomes" id="UP000461165">
    <property type="component" value="Unassembled WGS sequence"/>
</dbReference>